<evidence type="ECO:0000256" key="1">
    <source>
        <dbReference type="ARBA" id="ARBA00049983"/>
    </source>
</evidence>
<name>A0A162UX15_PHYB8</name>
<dbReference type="InterPro" id="IPR057990">
    <property type="entry name" value="TPR_SYO1"/>
</dbReference>
<dbReference type="InterPro" id="IPR000225">
    <property type="entry name" value="Armadillo"/>
</dbReference>
<dbReference type="VEuPathDB" id="FungiDB:PHYBLDRAFT_62711"/>
<reference evidence="5" key="1">
    <citation type="submission" date="2015-06" db="EMBL/GenBank/DDBJ databases">
        <title>Expansion of signal transduction pathways in fungi by whole-genome duplication.</title>
        <authorList>
            <consortium name="DOE Joint Genome Institute"/>
            <person name="Corrochano L.M."/>
            <person name="Kuo A."/>
            <person name="Marcet-Houben M."/>
            <person name="Polaino S."/>
            <person name="Salamov A."/>
            <person name="Villalobos J.M."/>
            <person name="Alvarez M.I."/>
            <person name="Avalos J."/>
            <person name="Benito E.P."/>
            <person name="Benoit I."/>
            <person name="Burger G."/>
            <person name="Camino L.P."/>
            <person name="Canovas D."/>
            <person name="Cerda-Olmedo E."/>
            <person name="Cheng J.-F."/>
            <person name="Dominguez A."/>
            <person name="Elias M."/>
            <person name="Eslava A.P."/>
            <person name="Glaser F."/>
            <person name="Grimwood J."/>
            <person name="Gutierrez G."/>
            <person name="Heitman J."/>
            <person name="Henrissat B."/>
            <person name="Iturriaga E.A."/>
            <person name="Lang B.F."/>
            <person name="Lavin J.L."/>
            <person name="Lee S."/>
            <person name="Li W."/>
            <person name="Lindquist E."/>
            <person name="Lopez-Garcia S."/>
            <person name="Luque E.M."/>
            <person name="Marcos A.T."/>
            <person name="Martin J."/>
            <person name="McCluskey K."/>
            <person name="Medina H.R."/>
            <person name="Miralles-Duran A."/>
            <person name="Miyazaki A."/>
            <person name="Munoz-Torres E."/>
            <person name="Oguiza J.A."/>
            <person name="Ohm R."/>
            <person name="Olmedo M."/>
            <person name="Orejas M."/>
            <person name="Ortiz-Castellanos L."/>
            <person name="Pisabarro A.G."/>
            <person name="Rodriguez-Romero J."/>
            <person name="Ruiz-Herrera J."/>
            <person name="Ruiz-Vazquez R."/>
            <person name="Sanz C."/>
            <person name="Schackwitz W."/>
            <person name="Schmutz J."/>
            <person name="Shahriari M."/>
            <person name="Shelest E."/>
            <person name="Silva-Franco F."/>
            <person name="Soanes D."/>
            <person name="Syed K."/>
            <person name="Tagua V.G."/>
            <person name="Talbot N.J."/>
            <person name="Thon M."/>
            <person name="De vries R.P."/>
            <person name="Wiebenga A."/>
            <person name="Yadav J.S."/>
            <person name="Braun E.L."/>
            <person name="Baker S."/>
            <person name="Garre V."/>
            <person name="Horwitz B."/>
            <person name="Torres-Martinez S."/>
            <person name="Idnurm A."/>
            <person name="Herrera-Estrella A."/>
            <person name="Gabaldon T."/>
            <person name="Grigoriev I.V."/>
        </authorList>
    </citation>
    <scope>NUCLEOTIDE SEQUENCE [LARGE SCALE GENOMIC DNA]</scope>
    <source>
        <strain evidence="5">NRRL 1555(-)</strain>
    </source>
</reference>
<dbReference type="GeneID" id="29001911"/>
<accession>A0A162UX15</accession>
<dbReference type="PROSITE" id="PS50176">
    <property type="entry name" value="ARM_REPEAT"/>
    <property type="match status" value="1"/>
</dbReference>
<dbReference type="GO" id="GO:0042273">
    <property type="term" value="P:ribosomal large subunit biogenesis"/>
    <property type="evidence" value="ECO:0007669"/>
    <property type="project" value="TreeGrafter"/>
</dbReference>
<dbReference type="AlphaFoldDB" id="A0A162UX15"/>
<dbReference type="STRING" id="763407.A0A162UX15"/>
<evidence type="ECO:0000313" key="4">
    <source>
        <dbReference type="EMBL" id="OAD78523.1"/>
    </source>
</evidence>
<proteinExistence type="inferred from homology"/>
<dbReference type="CDD" id="cd13394">
    <property type="entry name" value="Syo1_like"/>
    <property type="match status" value="1"/>
</dbReference>
<dbReference type="FunCoup" id="A0A162UX15">
    <property type="interactions" value="79"/>
</dbReference>
<dbReference type="InterPro" id="IPR052616">
    <property type="entry name" value="SYO1-like"/>
</dbReference>
<dbReference type="Proteomes" id="UP000077315">
    <property type="component" value="Unassembled WGS sequence"/>
</dbReference>
<evidence type="ECO:0000313" key="5">
    <source>
        <dbReference type="Proteomes" id="UP000077315"/>
    </source>
</evidence>
<dbReference type="SUPFAM" id="SSF48371">
    <property type="entry name" value="ARM repeat"/>
    <property type="match status" value="1"/>
</dbReference>
<dbReference type="GO" id="GO:0006606">
    <property type="term" value="P:protein import into nucleus"/>
    <property type="evidence" value="ECO:0007669"/>
    <property type="project" value="TreeGrafter"/>
</dbReference>
<dbReference type="InterPro" id="IPR011989">
    <property type="entry name" value="ARM-like"/>
</dbReference>
<dbReference type="PANTHER" id="PTHR13347">
    <property type="entry name" value="HEAT REPEAT-CONTAINING PROTEIN 3"/>
    <property type="match status" value="1"/>
</dbReference>
<dbReference type="Gene3D" id="1.25.10.10">
    <property type="entry name" value="Leucine-rich Repeat Variant"/>
    <property type="match status" value="1"/>
</dbReference>
<feature type="domain" description="SYO1-like TPR repeats" evidence="3">
    <location>
        <begin position="412"/>
        <end position="664"/>
    </location>
</feature>
<protein>
    <recommendedName>
        <fullName evidence="3">SYO1-like TPR repeats domain-containing protein</fullName>
    </recommendedName>
</protein>
<dbReference type="EMBL" id="KV440973">
    <property type="protein sequence ID" value="OAD78523.1"/>
    <property type="molecule type" value="Genomic_DNA"/>
</dbReference>
<evidence type="ECO:0000256" key="2">
    <source>
        <dbReference type="PROSITE-ProRule" id="PRU00259"/>
    </source>
</evidence>
<dbReference type="GO" id="GO:0051082">
    <property type="term" value="F:unfolded protein binding"/>
    <property type="evidence" value="ECO:0007669"/>
    <property type="project" value="TreeGrafter"/>
</dbReference>
<organism evidence="4 5">
    <name type="scientific">Phycomyces blakesleeanus (strain ATCC 8743b / DSM 1359 / FGSC 10004 / NBRC 33097 / NRRL 1555)</name>
    <dbReference type="NCBI Taxonomy" id="763407"/>
    <lineage>
        <taxon>Eukaryota</taxon>
        <taxon>Fungi</taxon>
        <taxon>Fungi incertae sedis</taxon>
        <taxon>Mucoromycota</taxon>
        <taxon>Mucoromycotina</taxon>
        <taxon>Mucoromycetes</taxon>
        <taxon>Mucorales</taxon>
        <taxon>Phycomycetaceae</taxon>
        <taxon>Phycomyces</taxon>
    </lineage>
</organism>
<comment type="similarity">
    <text evidence="1">Belongs to the nuclear import and ribosome assembly adapter family.</text>
</comment>
<dbReference type="PANTHER" id="PTHR13347:SF1">
    <property type="entry name" value="HEAT REPEAT-CONTAINING PROTEIN 3"/>
    <property type="match status" value="1"/>
</dbReference>
<dbReference type="OrthoDB" id="288703at2759"/>
<gene>
    <name evidence="4" type="ORF">PHYBLDRAFT_62711</name>
</gene>
<dbReference type="Pfam" id="PF00514">
    <property type="entry name" value="Arm"/>
    <property type="match status" value="1"/>
</dbReference>
<dbReference type="SMART" id="SM00185">
    <property type="entry name" value="ARM"/>
    <property type="match status" value="2"/>
</dbReference>
<dbReference type="InParanoid" id="A0A162UX15"/>
<evidence type="ECO:0000259" key="3">
    <source>
        <dbReference type="Pfam" id="PF25567"/>
    </source>
</evidence>
<dbReference type="InterPro" id="IPR016024">
    <property type="entry name" value="ARM-type_fold"/>
</dbReference>
<dbReference type="Pfam" id="PF25567">
    <property type="entry name" value="TPR_SYO1"/>
    <property type="match status" value="1"/>
</dbReference>
<keyword evidence="5" id="KW-1185">Reference proteome</keyword>
<dbReference type="RefSeq" id="XP_018296563.1">
    <property type="nucleotide sequence ID" value="XM_018441005.1"/>
</dbReference>
<sequence length="666" mass="74232">MGKQPQRRKITKNRVNPLGARIAAGVSQGISEDVPKPEQVMPVIEKLSSPDPTERAWSAACISNLVMAGAATRKLLLSKGIIPKLIERLTDSNQDVKEETLGTLRNLVSVDPVVANDYYARDILTPLSALLPTISQTIDLVLKNAPFADHDDQDKRRTVWDVAENFIYIVWSIIEASDKYIKAINRLNIITFLISFLSAADQCPTRVVVAAGQCLTTLTDENKDIYIEFQNHPEYISTLVGILTKFTRPEDTLVRVLACAILMNLREVMRMSSSWDDDQDPLVELNKMVLPVLISSLDYDLQVAAEQSLVAANSGKITKHEETGEITPAPKQPVNAEEFNLMDPYSLLLLVEDGWEEADETMGDDEGEPIEEEDEDTEDILGEVSALTGGTSSASEDALIRSNPVMHAFTYQIFPHLIRLATPTPLSFPQESIVPTVSQGLALTHLRSLECLNNFLLAMNDVPSKFWFKEHISDAQQTWTWLIKLLYDLTPANGGADDILADNLEAIVGCLWSLARGLGNNTPLGPNDNEVLCRTCTLIPVVSIRVKIIGCLGAIATRQGNIEFNKNIAIYVTDILRNIPTKQTPPELAVEVLNFMYDVYNDCAFDYDEPIFVKGNMIKELESILPAYRAIVKSIDRRKNFDLRSRADEALTNLVAFIKYKKNERR</sequence>
<feature type="repeat" description="ARM" evidence="2">
    <location>
        <begin position="80"/>
        <end position="107"/>
    </location>
</feature>